<protein>
    <submittedName>
        <fullName evidence="1">Uncharacterized protein</fullName>
    </submittedName>
</protein>
<dbReference type="Proteomes" id="UP001066276">
    <property type="component" value="Chromosome 1_1"/>
</dbReference>
<dbReference type="InterPro" id="IPR036691">
    <property type="entry name" value="Endo/exonu/phosph_ase_sf"/>
</dbReference>
<accession>A0AAV7WY42</accession>
<evidence type="ECO:0000313" key="1">
    <source>
        <dbReference type="EMBL" id="KAJ1218008.1"/>
    </source>
</evidence>
<keyword evidence="2" id="KW-1185">Reference proteome</keyword>
<dbReference type="SUPFAM" id="SSF56219">
    <property type="entry name" value="DNase I-like"/>
    <property type="match status" value="1"/>
</dbReference>
<comment type="caution">
    <text evidence="1">The sequence shown here is derived from an EMBL/GenBank/DDBJ whole genome shotgun (WGS) entry which is preliminary data.</text>
</comment>
<proteinExistence type="predicted"/>
<gene>
    <name evidence="1" type="ORF">NDU88_005594</name>
</gene>
<organism evidence="1 2">
    <name type="scientific">Pleurodeles waltl</name>
    <name type="common">Iberian ribbed newt</name>
    <dbReference type="NCBI Taxonomy" id="8319"/>
    <lineage>
        <taxon>Eukaryota</taxon>
        <taxon>Metazoa</taxon>
        <taxon>Chordata</taxon>
        <taxon>Craniata</taxon>
        <taxon>Vertebrata</taxon>
        <taxon>Euteleostomi</taxon>
        <taxon>Amphibia</taxon>
        <taxon>Batrachia</taxon>
        <taxon>Caudata</taxon>
        <taxon>Salamandroidea</taxon>
        <taxon>Salamandridae</taxon>
        <taxon>Pleurodelinae</taxon>
        <taxon>Pleurodeles</taxon>
    </lineage>
</organism>
<dbReference type="EMBL" id="JANPWB010000001">
    <property type="protein sequence ID" value="KAJ1218008.1"/>
    <property type="molecule type" value="Genomic_DNA"/>
</dbReference>
<evidence type="ECO:0000313" key="2">
    <source>
        <dbReference type="Proteomes" id="UP001066276"/>
    </source>
</evidence>
<dbReference type="Gene3D" id="3.60.10.10">
    <property type="entry name" value="Endonuclease/exonuclease/phosphatase"/>
    <property type="match status" value="1"/>
</dbReference>
<dbReference type="AlphaFoldDB" id="A0AAV7WY42"/>
<name>A0AAV7WY42_PLEWA</name>
<reference evidence="1" key="1">
    <citation type="journal article" date="2022" name="bioRxiv">
        <title>Sequencing and chromosome-scale assembly of the giantPleurodeles waltlgenome.</title>
        <authorList>
            <person name="Brown T."/>
            <person name="Elewa A."/>
            <person name="Iarovenko S."/>
            <person name="Subramanian E."/>
            <person name="Araus A.J."/>
            <person name="Petzold A."/>
            <person name="Susuki M."/>
            <person name="Suzuki K.-i.T."/>
            <person name="Hayashi T."/>
            <person name="Toyoda A."/>
            <person name="Oliveira C."/>
            <person name="Osipova E."/>
            <person name="Leigh N.D."/>
            <person name="Simon A."/>
            <person name="Yun M.H."/>
        </authorList>
    </citation>
    <scope>NUCLEOTIDE SEQUENCE</scope>
    <source>
        <strain evidence="1">20211129_DDA</strain>
        <tissue evidence="1">Liver</tissue>
    </source>
</reference>
<sequence>MTDNKLMTGNERGRNVMLICGDFNTLSCDAINNSEILMQDRSLGIPETAMHCFKPTKKAEAFTDLLLNNCLRFANGHTKSDVAAKATFDNGRCSSVIDYVIVNVEARKSILDMAVVNRVENNHNPLVLSMRTSAIGLENMTRRAPEFYECEIALSYCRRRIRWDFEKYLRELPQLEYIMAVCV</sequence>